<evidence type="ECO:0000313" key="2">
    <source>
        <dbReference type="EMBL" id="MDQ7248878.1"/>
    </source>
</evidence>
<feature type="domain" description="Extensin-like C-terminal" evidence="1">
    <location>
        <begin position="62"/>
        <end position="232"/>
    </location>
</feature>
<reference evidence="3" key="1">
    <citation type="submission" date="2023-08" db="EMBL/GenBank/DDBJ databases">
        <title>Rhodospirillaceae gen. nov., a novel taxon isolated from the Yangtze River Yuezi River estuary sludge.</title>
        <authorList>
            <person name="Ruan L."/>
        </authorList>
    </citation>
    <scope>NUCLEOTIDE SEQUENCE [LARGE SCALE GENOMIC DNA]</scope>
    <source>
        <strain evidence="3">R-7</strain>
    </source>
</reference>
<protein>
    <submittedName>
        <fullName evidence="2">Extensin family protein</fullName>
    </submittedName>
</protein>
<accession>A0ABU0YQH2</accession>
<evidence type="ECO:0000259" key="1">
    <source>
        <dbReference type="Pfam" id="PF06904"/>
    </source>
</evidence>
<evidence type="ECO:0000313" key="3">
    <source>
        <dbReference type="Proteomes" id="UP001230156"/>
    </source>
</evidence>
<name>A0ABU0YQH2_9PROT</name>
<comment type="caution">
    <text evidence="2">The sequence shown here is derived from an EMBL/GenBank/DDBJ whole genome shotgun (WGS) entry which is preliminary data.</text>
</comment>
<dbReference type="EMBL" id="JAUYVI010000004">
    <property type="protein sequence ID" value="MDQ7248878.1"/>
    <property type="molecule type" value="Genomic_DNA"/>
</dbReference>
<organism evidence="2 3">
    <name type="scientific">Dongia sedimenti</name>
    <dbReference type="NCBI Taxonomy" id="3064282"/>
    <lineage>
        <taxon>Bacteria</taxon>
        <taxon>Pseudomonadati</taxon>
        <taxon>Pseudomonadota</taxon>
        <taxon>Alphaproteobacteria</taxon>
        <taxon>Rhodospirillales</taxon>
        <taxon>Dongiaceae</taxon>
        <taxon>Dongia</taxon>
    </lineage>
</organism>
<keyword evidence="3" id="KW-1185">Reference proteome</keyword>
<dbReference type="RefSeq" id="WP_379956359.1">
    <property type="nucleotide sequence ID" value="NZ_JAUYVI010000004.1"/>
</dbReference>
<dbReference type="Pfam" id="PF06904">
    <property type="entry name" value="Extensin-like_C"/>
    <property type="match status" value="1"/>
</dbReference>
<dbReference type="InterPro" id="IPR009683">
    <property type="entry name" value="Extensin-like_C"/>
</dbReference>
<sequence length="232" mass="25231">MRLNRGLTIVSLLALIVSALALYEGWLRIPSRLLPFGPVALDEEPGWFANLKLNSLAADGAACRAALGRSALKFSAMADRKIGAECGFTDVVRADSTPIAFSPRPVATCSMTAGLYWWQRRLNEIAAVELKSSIVKIDQLGTYACRNINSAAEGRRSQHATANAIDIAAFHTADGRVISVLKDYGKETPEGRFLDGAHDSACGLFNIVLGPKYNRLHANHFHLDLGGFRFCR</sequence>
<gene>
    <name evidence="2" type="ORF">Q8A70_14430</name>
</gene>
<dbReference type="Proteomes" id="UP001230156">
    <property type="component" value="Unassembled WGS sequence"/>
</dbReference>
<proteinExistence type="predicted"/>